<evidence type="ECO:0000256" key="4">
    <source>
        <dbReference type="SAM" id="MobiDB-lite"/>
    </source>
</evidence>
<feature type="coiled-coil region" evidence="3">
    <location>
        <begin position="197"/>
        <end position="228"/>
    </location>
</feature>
<name>A0A3Q3LS48_9TELE</name>
<dbReference type="Proteomes" id="UP000261640">
    <property type="component" value="Unplaced"/>
</dbReference>
<dbReference type="GO" id="GO:0005882">
    <property type="term" value="C:intermediate filament"/>
    <property type="evidence" value="ECO:0007669"/>
    <property type="project" value="UniProtKB-KW"/>
</dbReference>
<dbReference type="AlphaFoldDB" id="A0A3Q3LS48"/>
<dbReference type="OrthoDB" id="2441647at2759"/>
<dbReference type="Gene3D" id="1.20.5.1160">
    <property type="entry name" value="Vasodilator-stimulated phosphoprotein"/>
    <property type="match status" value="1"/>
</dbReference>
<dbReference type="SUPFAM" id="SSF64593">
    <property type="entry name" value="Intermediate filament protein, coiled coil region"/>
    <property type="match status" value="2"/>
</dbReference>
<dbReference type="InterPro" id="IPR039008">
    <property type="entry name" value="IF_rod_dom"/>
</dbReference>
<dbReference type="InterPro" id="IPR002957">
    <property type="entry name" value="Keratin_I"/>
</dbReference>
<dbReference type="GeneID" id="113128589"/>
<dbReference type="SMART" id="SM01391">
    <property type="entry name" value="Filament"/>
    <property type="match status" value="1"/>
</dbReference>
<evidence type="ECO:0000313" key="6">
    <source>
        <dbReference type="Ensembl" id="ENSMAMP00000016067.2"/>
    </source>
</evidence>
<evidence type="ECO:0000256" key="2">
    <source>
        <dbReference type="ARBA" id="ARBA00023054"/>
    </source>
</evidence>
<accession>A0A3Q3LS48</accession>
<dbReference type="STRING" id="205130.ENSMAMP00000016067"/>
<evidence type="ECO:0000256" key="1">
    <source>
        <dbReference type="ARBA" id="ARBA00022754"/>
    </source>
</evidence>
<dbReference type="FunFam" id="1.20.5.170:FF:000002">
    <property type="entry name" value="Type I keratin KA11"/>
    <property type="match status" value="1"/>
</dbReference>
<dbReference type="PANTHER" id="PTHR23239:SF180">
    <property type="entry name" value="KERATIN, TYPE I CYTOSKELETAL 17"/>
    <property type="match status" value="1"/>
</dbReference>
<keyword evidence="2 3" id="KW-0175">Coiled coil</keyword>
<dbReference type="InParanoid" id="A0A3Q3LS48"/>
<keyword evidence="7" id="KW-1185">Reference proteome</keyword>
<proteinExistence type="predicted"/>
<dbReference type="PROSITE" id="PS51842">
    <property type="entry name" value="IF_ROD_2"/>
    <property type="match status" value="1"/>
</dbReference>
<keyword evidence="1" id="KW-0403">Intermediate filament</keyword>
<dbReference type="RefSeq" id="XP_026159815.1">
    <property type="nucleotide sequence ID" value="XM_026304030.1"/>
</dbReference>
<evidence type="ECO:0000313" key="7">
    <source>
        <dbReference type="Proteomes" id="UP000261640"/>
    </source>
</evidence>
<dbReference type="GO" id="GO:0005198">
    <property type="term" value="F:structural molecule activity"/>
    <property type="evidence" value="ECO:0007669"/>
    <property type="project" value="InterPro"/>
</dbReference>
<dbReference type="Gene3D" id="1.20.5.170">
    <property type="match status" value="1"/>
</dbReference>
<organism evidence="6 7">
    <name type="scientific">Mastacembelus armatus</name>
    <name type="common">zig-zag eel</name>
    <dbReference type="NCBI Taxonomy" id="205130"/>
    <lineage>
        <taxon>Eukaryota</taxon>
        <taxon>Metazoa</taxon>
        <taxon>Chordata</taxon>
        <taxon>Craniata</taxon>
        <taxon>Vertebrata</taxon>
        <taxon>Euteleostomi</taxon>
        <taxon>Actinopterygii</taxon>
        <taxon>Neopterygii</taxon>
        <taxon>Teleostei</taxon>
        <taxon>Neoteleostei</taxon>
        <taxon>Acanthomorphata</taxon>
        <taxon>Anabantaria</taxon>
        <taxon>Synbranchiformes</taxon>
        <taxon>Mastacembelidae</taxon>
        <taxon>Mastacembelus</taxon>
    </lineage>
</organism>
<dbReference type="Pfam" id="PF00038">
    <property type="entry name" value="Filament"/>
    <property type="match status" value="1"/>
</dbReference>
<feature type="coiled-coil region" evidence="3">
    <location>
        <begin position="77"/>
        <end position="118"/>
    </location>
</feature>
<dbReference type="Ensembl" id="ENSMAMT00000016503.2">
    <property type="protein sequence ID" value="ENSMAMP00000016067.2"/>
    <property type="gene ID" value="ENSMAMG00000010847.2"/>
</dbReference>
<dbReference type="GeneTree" id="ENSGT00950000182969"/>
<feature type="coiled-coil region" evidence="3">
    <location>
        <begin position="289"/>
        <end position="362"/>
    </location>
</feature>
<sequence>MSVSVRRQSSSFSSRSISNSSGFSGQTRISTAVTGASVQKYAPSVYGGAGGLGTRISQPYLSFSSGSLTSSSETALLNNEKFTMQNLNDRLASYLEKVRTLESANRKLELQIREFCEKRSAVASKDFTGHFDSITNLRTQISGKMIENQRLFLQIDNAYLAAEDFRVKFEMELGMRTMVETDVGRLRGVRDSLTIGISDLELQTEDLARELVDLKTNHEKEMQELRIQQAGTVNVQVDCGKSIDLTKVLEDLREHYEAVVRKNQLDVEKWYHSKEDNLQMQITTETTEVKTSHTQLSELKRKYQNLEIARQGAVSEIQFLQRNLDEVNSRYSVQISQLQMNINSLELELQELRTSIEQQRTEYDLLLDIKMRLEMEIAEYRRLLEGEYEGNKSVTITEVIEKVESKKEVEVVEKVETKMQVEVVEKVEEHKPHIERRVRTIVEEIVDGKVVSSKVDTLVEDLQ</sequence>
<protein>
    <submittedName>
        <fullName evidence="6">Keratin 99</fullName>
    </submittedName>
</protein>
<feature type="region of interest" description="Disordered" evidence="4">
    <location>
        <begin position="1"/>
        <end position="26"/>
    </location>
</feature>
<evidence type="ECO:0000256" key="3">
    <source>
        <dbReference type="SAM" id="Coils"/>
    </source>
</evidence>
<dbReference type="PRINTS" id="PR01248">
    <property type="entry name" value="TYPE1KERATIN"/>
</dbReference>
<dbReference type="PANTHER" id="PTHR23239">
    <property type="entry name" value="INTERMEDIATE FILAMENT"/>
    <property type="match status" value="1"/>
</dbReference>
<reference evidence="6" key="1">
    <citation type="submission" date="2025-08" db="UniProtKB">
        <authorList>
            <consortium name="Ensembl"/>
        </authorList>
    </citation>
    <scope>IDENTIFICATION</scope>
</reference>
<evidence type="ECO:0000259" key="5">
    <source>
        <dbReference type="PROSITE" id="PS51842"/>
    </source>
</evidence>
<feature type="domain" description="IF rod" evidence="5">
    <location>
        <begin position="80"/>
        <end position="391"/>
    </location>
</feature>
<reference evidence="6" key="2">
    <citation type="submission" date="2025-09" db="UniProtKB">
        <authorList>
            <consortium name="Ensembl"/>
        </authorList>
    </citation>
    <scope>IDENTIFICATION</scope>
</reference>
<dbReference type="Gene3D" id="1.20.5.500">
    <property type="entry name" value="Single helix bin"/>
    <property type="match status" value="1"/>
</dbReference>